<protein>
    <submittedName>
        <fullName evidence="2">Uncharacterized protein</fullName>
    </submittedName>
</protein>
<feature type="compositionally biased region" description="Basic and acidic residues" evidence="1">
    <location>
        <begin position="39"/>
        <end position="49"/>
    </location>
</feature>
<name>A0A2S5JHP3_9RHOB</name>
<dbReference type="AlphaFoldDB" id="A0A2S5JHP3"/>
<evidence type="ECO:0000313" key="2">
    <source>
        <dbReference type="EMBL" id="PPB80972.1"/>
    </source>
</evidence>
<organism evidence="2 3">
    <name type="scientific">Albidovulum inexpectatum</name>
    <dbReference type="NCBI Taxonomy" id="196587"/>
    <lineage>
        <taxon>Bacteria</taxon>
        <taxon>Pseudomonadati</taxon>
        <taxon>Pseudomonadota</taxon>
        <taxon>Alphaproteobacteria</taxon>
        <taxon>Rhodobacterales</taxon>
        <taxon>Paracoccaceae</taxon>
        <taxon>Albidovulum</taxon>
    </lineage>
</organism>
<dbReference type="EMBL" id="PRDS01000004">
    <property type="protein sequence ID" value="PPB80972.1"/>
    <property type="molecule type" value="Genomic_DNA"/>
</dbReference>
<sequence>MAERKRSTDGKRETEQILGERGTIQGQGREGGRLARQIGSKDEEKRAFERPAGATRVTKAIEDDGQG</sequence>
<dbReference type="RefSeq" id="WP_104070761.1">
    <property type="nucleotide sequence ID" value="NZ_PRDS01000004.1"/>
</dbReference>
<evidence type="ECO:0000256" key="1">
    <source>
        <dbReference type="SAM" id="MobiDB-lite"/>
    </source>
</evidence>
<accession>A0A2S5JHP3</accession>
<dbReference type="OrthoDB" id="7868955at2"/>
<comment type="caution">
    <text evidence="2">The sequence shown here is derived from an EMBL/GenBank/DDBJ whole genome shotgun (WGS) entry which is preliminary data.</text>
</comment>
<proteinExistence type="predicted"/>
<dbReference type="Proteomes" id="UP000239736">
    <property type="component" value="Unassembled WGS sequence"/>
</dbReference>
<evidence type="ECO:0000313" key="3">
    <source>
        <dbReference type="Proteomes" id="UP000239736"/>
    </source>
</evidence>
<gene>
    <name evidence="2" type="ORF">LV82_01705</name>
</gene>
<reference evidence="2 3" key="1">
    <citation type="submission" date="2018-01" db="EMBL/GenBank/DDBJ databases">
        <title>Genomic Encyclopedia of Archaeal and Bacterial Type Strains, Phase II (KMG-II): from individual species to whole genera.</title>
        <authorList>
            <person name="Goeker M."/>
        </authorList>
    </citation>
    <scope>NUCLEOTIDE SEQUENCE [LARGE SCALE GENOMIC DNA]</scope>
    <source>
        <strain evidence="2 3">DSM 12048</strain>
    </source>
</reference>
<feature type="compositionally biased region" description="Basic and acidic residues" evidence="1">
    <location>
        <begin position="1"/>
        <end position="15"/>
    </location>
</feature>
<keyword evidence="3" id="KW-1185">Reference proteome</keyword>
<feature type="region of interest" description="Disordered" evidence="1">
    <location>
        <begin position="1"/>
        <end position="67"/>
    </location>
</feature>